<proteinExistence type="predicted"/>
<dbReference type="eggNOG" id="KOG0535">
    <property type="taxonomic scope" value="Eukaryota"/>
</dbReference>
<evidence type="ECO:0000313" key="3">
    <source>
        <dbReference type="EMBL" id="ESQ49725.1"/>
    </source>
</evidence>
<dbReference type="Gene3D" id="2.60.40.650">
    <property type="match status" value="1"/>
</dbReference>
<dbReference type="EMBL" id="KI517408">
    <property type="protein sequence ID" value="ESQ49725.1"/>
    <property type="molecule type" value="Genomic_DNA"/>
</dbReference>
<dbReference type="InterPro" id="IPR005066">
    <property type="entry name" value="MoCF_OxRdtse_dimer"/>
</dbReference>
<dbReference type="Pfam" id="PF03478">
    <property type="entry name" value="Beta-prop_KIB1-4"/>
    <property type="match status" value="1"/>
</dbReference>
<feature type="domain" description="Moybdenum cofactor oxidoreductase dimerisation" evidence="1">
    <location>
        <begin position="43"/>
        <end position="84"/>
    </location>
</feature>
<dbReference type="OMA" id="VKHEDIG"/>
<accession>V4LGT0</accession>
<dbReference type="Pfam" id="PF03404">
    <property type="entry name" value="Mo-co_dimer"/>
    <property type="match status" value="1"/>
</dbReference>
<gene>
    <name evidence="3" type="ORF">EUTSA_v10022303mg</name>
</gene>
<dbReference type="AlphaFoldDB" id="V4LGT0"/>
<dbReference type="PANTHER" id="PTHR44259:SF15">
    <property type="entry name" value="F-BOX PROTEIN KIB2-RELATED"/>
    <property type="match status" value="1"/>
</dbReference>
<dbReference type="GO" id="GO:0016491">
    <property type="term" value="F:oxidoreductase activity"/>
    <property type="evidence" value="ECO:0007669"/>
    <property type="project" value="InterPro"/>
</dbReference>
<dbReference type="InterPro" id="IPR050942">
    <property type="entry name" value="F-box_BR-signaling"/>
</dbReference>
<dbReference type="InterPro" id="IPR014756">
    <property type="entry name" value="Ig_E-set"/>
</dbReference>
<dbReference type="InterPro" id="IPR011047">
    <property type="entry name" value="Quinoprotein_ADH-like_sf"/>
</dbReference>
<dbReference type="Gramene" id="ESQ49725">
    <property type="protein sequence ID" value="ESQ49725"/>
    <property type="gene ID" value="EUTSA_v10022303mg"/>
</dbReference>
<dbReference type="GO" id="GO:0030151">
    <property type="term" value="F:molybdenum ion binding"/>
    <property type="evidence" value="ECO:0007669"/>
    <property type="project" value="InterPro"/>
</dbReference>
<evidence type="ECO:0000259" key="2">
    <source>
        <dbReference type="Pfam" id="PF03478"/>
    </source>
</evidence>
<protein>
    <recommendedName>
        <fullName evidence="5">F-box domain-containing protein</fullName>
    </recommendedName>
</protein>
<evidence type="ECO:0008006" key="5">
    <source>
        <dbReference type="Google" id="ProtNLM"/>
    </source>
</evidence>
<feature type="domain" description="KIB1-4 beta-propeller" evidence="2">
    <location>
        <begin position="203"/>
        <end position="491"/>
    </location>
</feature>
<dbReference type="PANTHER" id="PTHR44259">
    <property type="entry name" value="OS07G0183000 PROTEIN-RELATED"/>
    <property type="match status" value="1"/>
</dbReference>
<dbReference type="SUPFAM" id="SSF81296">
    <property type="entry name" value="E set domains"/>
    <property type="match status" value="1"/>
</dbReference>
<dbReference type="Proteomes" id="UP000030689">
    <property type="component" value="Unassembled WGS sequence"/>
</dbReference>
<organism evidence="3 4">
    <name type="scientific">Eutrema salsugineum</name>
    <name type="common">Saltwater cress</name>
    <name type="synonym">Sisymbrium salsugineum</name>
    <dbReference type="NCBI Taxonomy" id="72664"/>
    <lineage>
        <taxon>Eukaryota</taxon>
        <taxon>Viridiplantae</taxon>
        <taxon>Streptophyta</taxon>
        <taxon>Embryophyta</taxon>
        <taxon>Tracheophyta</taxon>
        <taxon>Spermatophyta</taxon>
        <taxon>Magnoliopsida</taxon>
        <taxon>eudicotyledons</taxon>
        <taxon>Gunneridae</taxon>
        <taxon>Pentapetalae</taxon>
        <taxon>rosids</taxon>
        <taxon>malvids</taxon>
        <taxon>Brassicales</taxon>
        <taxon>Brassicaceae</taxon>
        <taxon>Eutremeae</taxon>
        <taxon>Eutrema</taxon>
    </lineage>
</organism>
<evidence type="ECO:0000313" key="4">
    <source>
        <dbReference type="Proteomes" id="UP000030689"/>
    </source>
</evidence>
<reference evidence="3 4" key="1">
    <citation type="journal article" date="2013" name="Front. Plant Sci.">
        <title>The Reference Genome of the Halophytic Plant Eutrema salsugineum.</title>
        <authorList>
            <person name="Yang R."/>
            <person name="Jarvis D.E."/>
            <person name="Chen H."/>
            <person name="Beilstein M.A."/>
            <person name="Grimwood J."/>
            <person name="Jenkins J."/>
            <person name="Shu S."/>
            <person name="Prochnik S."/>
            <person name="Xin M."/>
            <person name="Ma C."/>
            <person name="Schmutz J."/>
            <person name="Wing R.A."/>
            <person name="Mitchell-Olds T."/>
            <person name="Schumaker K.S."/>
            <person name="Wang X."/>
        </authorList>
    </citation>
    <scope>NUCLEOTIDE SEQUENCE [LARGE SCALE GENOMIC DNA]</scope>
</reference>
<dbReference type="InterPro" id="IPR005174">
    <property type="entry name" value="KIB1-4_b-propeller"/>
</dbReference>
<dbReference type="SUPFAM" id="SSF50998">
    <property type="entry name" value="Quinoprotein alcohol dehydrogenase-like"/>
    <property type="match status" value="1"/>
</dbReference>
<dbReference type="KEGG" id="eus:EUTSA_v10022303mg"/>
<keyword evidence="4" id="KW-1185">Reference proteome</keyword>
<evidence type="ECO:0000259" key="1">
    <source>
        <dbReference type="Pfam" id="PF03404"/>
    </source>
</evidence>
<sequence length="528" mass="60478">MITSPPTKEMIVSDEKTSDSKRLKLVPELNPIWSLEDINMVKPGKIIIKGKAVSGCGREIERLEISLDRWKSWVEASGNQDKKSACMSFEAEATIDDDDDDVSQSTIDVIAKEIKVRAIVRNYKPLSSSSEQQQQQQMLVPDLIRSVLERLSFAEFHTARSISSDWYSNAESCTRQSPTPWLILFSTSHDHLDDNINNVSCKLFDPHENKTYIVRDLGLGFHNSRCLANSGSWFLMLDHRTNFYLLNLFTRDRIRLPSLESIDGCQMRLERVSETDFLVNLYYESSGNFSCGQIRKIRIGNAVLWVDERSRDYFVVWNLDCFFAYHKKGDHNKSWKVFQPLKNQGCVHMVFKESKLYVLSLSRNITVYDFSGGGDDAPKECASFPYQGFQIRDKQHFNDLALTLSGEVLIIAGRVKLPEICYFDVYKMDPQTSKWIKTSSLENEALFLDLGTTVAAEDGLGKNCIYFSNDQFHRYNGISICSENSSICVYNIQTNKVVQRFPHLAASSPKLFKDARWFFPTFGGKWLL</sequence>
<name>V4LGT0_EUTSA</name>